<keyword evidence="3" id="KW-1185">Reference proteome</keyword>
<proteinExistence type="predicted"/>
<dbReference type="AlphaFoldDB" id="A0AA39X6J7"/>
<evidence type="ECO:0000313" key="2">
    <source>
        <dbReference type="EMBL" id="KAK0627897.1"/>
    </source>
</evidence>
<evidence type="ECO:0000256" key="1">
    <source>
        <dbReference type="SAM" id="SignalP"/>
    </source>
</evidence>
<accession>A0AA39X6J7</accession>
<organism evidence="2 3">
    <name type="scientific">Immersiella caudata</name>
    <dbReference type="NCBI Taxonomy" id="314043"/>
    <lineage>
        <taxon>Eukaryota</taxon>
        <taxon>Fungi</taxon>
        <taxon>Dikarya</taxon>
        <taxon>Ascomycota</taxon>
        <taxon>Pezizomycotina</taxon>
        <taxon>Sordariomycetes</taxon>
        <taxon>Sordariomycetidae</taxon>
        <taxon>Sordariales</taxon>
        <taxon>Lasiosphaeriaceae</taxon>
        <taxon>Immersiella</taxon>
    </lineage>
</organism>
<keyword evidence="1" id="KW-0732">Signal</keyword>
<evidence type="ECO:0000313" key="3">
    <source>
        <dbReference type="Proteomes" id="UP001175000"/>
    </source>
</evidence>
<comment type="caution">
    <text evidence="2">The sequence shown here is derived from an EMBL/GenBank/DDBJ whole genome shotgun (WGS) entry which is preliminary data.</text>
</comment>
<name>A0AA39X6J7_9PEZI</name>
<dbReference type="Proteomes" id="UP001175000">
    <property type="component" value="Unassembled WGS sequence"/>
</dbReference>
<feature type="signal peptide" evidence="1">
    <location>
        <begin position="1"/>
        <end position="18"/>
    </location>
</feature>
<feature type="chain" id="PRO_5041203730" evidence="1">
    <location>
        <begin position="19"/>
        <end position="225"/>
    </location>
</feature>
<gene>
    <name evidence="2" type="ORF">B0T14DRAFT_146198</name>
</gene>
<dbReference type="EMBL" id="JAULSU010000002">
    <property type="protein sequence ID" value="KAK0627897.1"/>
    <property type="molecule type" value="Genomic_DNA"/>
</dbReference>
<reference evidence="2" key="1">
    <citation type="submission" date="2023-06" db="EMBL/GenBank/DDBJ databases">
        <title>Genome-scale phylogeny and comparative genomics of the fungal order Sordariales.</title>
        <authorList>
            <consortium name="Lawrence Berkeley National Laboratory"/>
            <person name="Hensen N."/>
            <person name="Bonometti L."/>
            <person name="Westerberg I."/>
            <person name="Brannstrom I.O."/>
            <person name="Guillou S."/>
            <person name="Cros-Aarteil S."/>
            <person name="Calhoun S."/>
            <person name="Haridas S."/>
            <person name="Kuo A."/>
            <person name="Mondo S."/>
            <person name="Pangilinan J."/>
            <person name="Riley R."/>
            <person name="Labutti K."/>
            <person name="Andreopoulos B."/>
            <person name="Lipzen A."/>
            <person name="Chen C."/>
            <person name="Yanf M."/>
            <person name="Daum C."/>
            <person name="Ng V."/>
            <person name="Clum A."/>
            <person name="Steindorff A."/>
            <person name="Ohm R."/>
            <person name="Martin F."/>
            <person name="Silar P."/>
            <person name="Natvig D."/>
            <person name="Lalanne C."/>
            <person name="Gautier V."/>
            <person name="Ament-Velasquez S.L."/>
            <person name="Kruys A."/>
            <person name="Hutchinson M.I."/>
            <person name="Powell A.J."/>
            <person name="Barry K."/>
            <person name="Miller A.N."/>
            <person name="Grigoriev I.V."/>
            <person name="Debuchy R."/>
            <person name="Gladieux P."/>
            <person name="Thoren M.H."/>
            <person name="Johannesson H."/>
        </authorList>
    </citation>
    <scope>NUCLEOTIDE SEQUENCE</scope>
    <source>
        <strain evidence="2">CBS 606.72</strain>
    </source>
</reference>
<sequence length="225" mass="23915">MKSLFILTGLALGITAVAEQLEPRQGQVCQWTGHCIGDRCQTENDCDHDYICRNQRCAAFTPATTARTTARTTVRVTTIRTTVRGGGGATTRTIAGTGRRTTTVYVTAPRPTTARPGQPQPQPACQWTGHCLNDPCQSENDCDGQLACVNRRCSNPPGTIFTTTVRGVQPQPTVVTRISTIPRPTGGSGTPRCGDNPLACIGVSCRSDADCGYDLIVCKNGVCGL</sequence>
<protein>
    <submittedName>
        <fullName evidence="2">Uncharacterized protein</fullName>
    </submittedName>
</protein>